<dbReference type="Proteomes" id="UP000186777">
    <property type="component" value="Unassembled WGS sequence"/>
</dbReference>
<evidence type="ECO:0000313" key="7">
    <source>
        <dbReference type="EMBL" id="OLA38265.1"/>
    </source>
</evidence>
<gene>
    <name evidence="7" type="ORF">BHW43_04000</name>
</gene>
<dbReference type="STRING" id="626940.BHW43_04000"/>
<dbReference type="RefSeq" id="WP_303679586.1">
    <property type="nucleotide sequence ID" value="NZ_MNTG01000024.1"/>
</dbReference>
<keyword evidence="6" id="KW-1133">Transmembrane helix</keyword>
<evidence type="ECO:0000313" key="8">
    <source>
        <dbReference type="Proteomes" id="UP000186777"/>
    </source>
</evidence>
<evidence type="ECO:0000256" key="2">
    <source>
        <dbReference type="ARBA" id="ARBA00009840"/>
    </source>
</evidence>
<dbReference type="AlphaFoldDB" id="A0A1Q6R7C0"/>
<dbReference type="GO" id="GO:0051301">
    <property type="term" value="P:cell division"/>
    <property type="evidence" value="ECO:0007669"/>
    <property type="project" value="UniProtKB-KW"/>
</dbReference>
<name>A0A1Q6R7C0_9FIRM</name>
<evidence type="ECO:0000256" key="1">
    <source>
        <dbReference type="ARBA" id="ARBA00003416"/>
    </source>
</evidence>
<protein>
    <submittedName>
        <fullName evidence="7">Cell division protein FtsL</fullName>
    </submittedName>
</protein>
<dbReference type="PANTHER" id="PTHR30563">
    <property type="entry name" value="DNA RECOMBINATION PROTEIN RMUC"/>
    <property type="match status" value="1"/>
</dbReference>
<accession>A0A1Q6R7C0</accession>
<evidence type="ECO:0000256" key="3">
    <source>
        <dbReference type="ARBA" id="ARBA00023054"/>
    </source>
</evidence>
<keyword evidence="6" id="KW-0812">Transmembrane</keyword>
<keyword evidence="6" id="KW-0472">Membrane</keyword>
<reference evidence="7 8" key="1">
    <citation type="journal article" date="2016" name="Nat. Biotechnol.">
        <title>Measurement of bacterial replication rates in microbial communities.</title>
        <authorList>
            <person name="Brown C.T."/>
            <person name="Olm M.R."/>
            <person name="Thomas B.C."/>
            <person name="Banfield J.F."/>
        </authorList>
    </citation>
    <scope>NUCLEOTIDE SEQUENCE [LARGE SCALE GENOMIC DNA]</scope>
    <source>
        <strain evidence="7">46_33</strain>
    </source>
</reference>
<organism evidence="7 8">
    <name type="scientific">Phascolarctobacterium succinatutens</name>
    <dbReference type="NCBI Taxonomy" id="626940"/>
    <lineage>
        <taxon>Bacteria</taxon>
        <taxon>Bacillati</taxon>
        <taxon>Bacillota</taxon>
        <taxon>Negativicutes</taxon>
        <taxon>Acidaminococcales</taxon>
        <taxon>Acidaminococcaceae</taxon>
        <taxon>Phascolarctobacterium</taxon>
    </lineage>
</organism>
<dbReference type="InterPro" id="IPR003798">
    <property type="entry name" value="DNA_recombination_RmuC"/>
</dbReference>
<dbReference type="Pfam" id="PF02646">
    <property type="entry name" value="RmuC"/>
    <property type="match status" value="1"/>
</dbReference>
<comment type="similarity">
    <text evidence="2">Belongs to the RmuC family.</text>
</comment>
<keyword evidence="4" id="KW-0233">DNA recombination</keyword>
<dbReference type="PANTHER" id="PTHR30563:SF0">
    <property type="entry name" value="DNA RECOMBINATION PROTEIN RMUC"/>
    <property type="match status" value="1"/>
</dbReference>
<evidence type="ECO:0000256" key="5">
    <source>
        <dbReference type="SAM" id="Coils"/>
    </source>
</evidence>
<keyword evidence="7" id="KW-0132">Cell division</keyword>
<evidence type="ECO:0000256" key="6">
    <source>
        <dbReference type="SAM" id="Phobius"/>
    </source>
</evidence>
<evidence type="ECO:0000256" key="4">
    <source>
        <dbReference type="ARBA" id="ARBA00023172"/>
    </source>
</evidence>
<comment type="caution">
    <text evidence="7">The sequence shown here is derived from an EMBL/GenBank/DDBJ whole genome shotgun (WGS) entry which is preliminary data.</text>
</comment>
<comment type="function">
    <text evidence="1">Involved in DNA recombination.</text>
</comment>
<sequence>MSTLVIALMIVIALLLAGVIILLIQGRPKADMTAQRLELLERRLAESMYDLRGEQSTLARAARLENQAASDRLSEQIDKRVARLADMTDQNLERIRMTVDERLNQSLEQKFAQVNKCLGEVHQSLGQMQSLSCGVDELRRVLSNVKVRGTWGEMQLGNILKDILDRARYVENAEVRPHSGLRVEYALRLPGQREQEVLLPIDAKFPLEDYQRLQQAREAGDTQAADAAAKQLERRLKSEAKDICEKYICPPYSTDFAVMYLPSEGLFAEALALPGLAEELQLKFRVCVAGPTTLAALVNSLQLGFRTLAVQQRTTEVWQLLNKVKQELAGLETALDKTAKKLEEGQNALHTTKRYKARLQKQLEAVQLLDEEKHHDKE</sequence>
<dbReference type="GO" id="GO:0006310">
    <property type="term" value="P:DNA recombination"/>
    <property type="evidence" value="ECO:0007669"/>
    <property type="project" value="UniProtKB-KW"/>
</dbReference>
<dbReference type="EMBL" id="MNTG01000024">
    <property type="protein sequence ID" value="OLA38265.1"/>
    <property type="molecule type" value="Genomic_DNA"/>
</dbReference>
<keyword evidence="7" id="KW-0131">Cell cycle</keyword>
<feature type="transmembrane region" description="Helical" evidence="6">
    <location>
        <begin position="6"/>
        <end position="24"/>
    </location>
</feature>
<proteinExistence type="inferred from homology"/>
<keyword evidence="3 5" id="KW-0175">Coiled coil</keyword>
<feature type="coiled-coil region" evidence="5">
    <location>
        <begin position="321"/>
        <end position="348"/>
    </location>
</feature>